<evidence type="ECO:0000313" key="2">
    <source>
        <dbReference type="Proteomes" id="UP000814128"/>
    </source>
</evidence>
<organism evidence="1 2">
    <name type="scientific">Vararia minispora EC-137</name>
    <dbReference type="NCBI Taxonomy" id="1314806"/>
    <lineage>
        <taxon>Eukaryota</taxon>
        <taxon>Fungi</taxon>
        <taxon>Dikarya</taxon>
        <taxon>Basidiomycota</taxon>
        <taxon>Agaricomycotina</taxon>
        <taxon>Agaricomycetes</taxon>
        <taxon>Russulales</taxon>
        <taxon>Lachnocladiaceae</taxon>
        <taxon>Vararia</taxon>
    </lineage>
</organism>
<reference evidence="1" key="2">
    <citation type="journal article" date="2022" name="New Phytol.">
        <title>Evolutionary transition to the ectomycorrhizal habit in the genomes of a hyperdiverse lineage of mushroom-forming fungi.</title>
        <authorList>
            <person name="Looney B."/>
            <person name="Miyauchi S."/>
            <person name="Morin E."/>
            <person name="Drula E."/>
            <person name="Courty P.E."/>
            <person name="Kohler A."/>
            <person name="Kuo A."/>
            <person name="LaButti K."/>
            <person name="Pangilinan J."/>
            <person name="Lipzen A."/>
            <person name="Riley R."/>
            <person name="Andreopoulos W."/>
            <person name="He G."/>
            <person name="Johnson J."/>
            <person name="Nolan M."/>
            <person name="Tritt A."/>
            <person name="Barry K.W."/>
            <person name="Grigoriev I.V."/>
            <person name="Nagy L.G."/>
            <person name="Hibbett D."/>
            <person name="Henrissat B."/>
            <person name="Matheny P.B."/>
            <person name="Labbe J."/>
            <person name="Martin F.M."/>
        </authorList>
    </citation>
    <scope>NUCLEOTIDE SEQUENCE</scope>
    <source>
        <strain evidence="1">EC-137</strain>
    </source>
</reference>
<evidence type="ECO:0000313" key="1">
    <source>
        <dbReference type="EMBL" id="KAI0034390.1"/>
    </source>
</evidence>
<dbReference type="EMBL" id="MU273501">
    <property type="protein sequence ID" value="KAI0034390.1"/>
    <property type="molecule type" value="Genomic_DNA"/>
</dbReference>
<sequence length="388" mass="42444">MSARSVSWPTLIDWSAIIGLVFGGCCSNALTLQELTSQHPNIGSLVTFFQFFVVTIHGVRKFVVLESRTVPYFPRIRLRKRRLPLSAYVIQVALYSTVSLLNNAAFAYMIPMPVHIIFRSGGLVVGLVLGRIMGKRYSRGQISAVLLVTAGVFLTTTSAVYRSKHVPSSLDASLRISGPSLSTYLTGIVILALALILSGFLGVVQDRLYGHYGNISPAKRDLDGAPPVWEESMFYLHFLSLPTFLLFSREIVIQGKALSTSSPSFSVPLPGLFSSPSALSSSRSIWPVELHVPRAILLLVVNALTQLLCAAGVNRLTTHVTSLTVTLVLVVRKAVSLLLSVTFFGRDTPMDWEARRMLWSGATLVFSGTVIYAMSSRKPQAAIKEKKE</sequence>
<name>A0ACB8QRN2_9AGAM</name>
<keyword evidence="2" id="KW-1185">Reference proteome</keyword>
<gene>
    <name evidence="1" type="ORF">K488DRAFT_45568</name>
</gene>
<reference evidence="1" key="1">
    <citation type="submission" date="2021-02" db="EMBL/GenBank/DDBJ databases">
        <authorList>
            <consortium name="DOE Joint Genome Institute"/>
            <person name="Ahrendt S."/>
            <person name="Looney B.P."/>
            <person name="Miyauchi S."/>
            <person name="Morin E."/>
            <person name="Drula E."/>
            <person name="Courty P.E."/>
            <person name="Chicoki N."/>
            <person name="Fauchery L."/>
            <person name="Kohler A."/>
            <person name="Kuo A."/>
            <person name="Labutti K."/>
            <person name="Pangilinan J."/>
            <person name="Lipzen A."/>
            <person name="Riley R."/>
            <person name="Andreopoulos W."/>
            <person name="He G."/>
            <person name="Johnson J."/>
            <person name="Barry K.W."/>
            <person name="Grigoriev I.V."/>
            <person name="Nagy L."/>
            <person name="Hibbett D."/>
            <person name="Henrissat B."/>
            <person name="Matheny P.B."/>
            <person name="Labbe J."/>
            <person name="Martin F."/>
        </authorList>
    </citation>
    <scope>NUCLEOTIDE SEQUENCE</scope>
    <source>
        <strain evidence="1">EC-137</strain>
    </source>
</reference>
<accession>A0ACB8QRN2</accession>
<comment type="caution">
    <text evidence="1">The sequence shown here is derived from an EMBL/GenBank/DDBJ whole genome shotgun (WGS) entry which is preliminary data.</text>
</comment>
<proteinExistence type="predicted"/>
<protein>
    <submittedName>
        <fullName evidence="1">UAA transporter</fullName>
    </submittedName>
</protein>
<dbReference type="Proteomes" id="UP000814128">
    <property type="component" value="Unassembled WGS sequence"/>
</dbReference>